<dbReference type="PANTHER" id="PTHR43534:SF1">
    <property type="entry name" value="4FE-4S CLUSTER CONTAINING PARA FAMILY ATPASE PROTEIN"/>
    <property type="match status" value="1"/>
</dbReference>
<evidence type="ECO:0000313" key="6">
    <source>
        <dbReference type="Proteomes" id="UP000366872"/>
    </source>
</evidence>
<reference evidence="5 6" key="1">
    <citation type="submission" date="2019-04" db="EMBL/GenBank/DDBJ databases">
        <authorList>
            <person name="Van Vliet M D."/>
        </authorList>
    </citation>
    <scope>NUCLEOTIDE SEQUENCE [LARGE SCALE GENOMIC DNA]</scope>
    <source>
        <strain evidence="5 6">F1</strain>
    </source>
</reference>
<keyword evidence="1" id="KW-0479">Metal-binding</keyword>
<keyword evidence="2" id="KW-0408">Iron</keyword>
<dbReference type="Pfam" id="PF00037">
    <property type="entry name" value="Fer4"/>
    <property type="match status" value="2"/>
</dbReference>
<dbReference type="EMBL" id="CAAHFG010000004">
    <property type="protein sequence ID" value="VGO16813.1"/>
    <property type="molecule type" value="Genomic_DNA"/>
</dbReference>
<gene>
    <name evidence="5" type="ORF">PDESU_05405</name>
</gene>
<dbReference type="Gene3D" id="3.30.70.20">
    <property type="match status" value="1"/>
</dbReference>
<feature type="domain" description="4Fe-4S ferredoxin-type" evidence="4">
    <location>
        <begin position="84"/>
        <end position="113"/>
    </location>
</feature>
<dbReference type="Gene3D" id="3.40.50.300">
    <property type="entry name" value="P-loop containing nucleotide triphosphate hydrolases"/>
    <property type="match status" value="1"/>
</dbReference>
<dbReference type="GO" id="GO:0046872">
    <property type="term" value="F:metal ion binding"/>
    <property type="evidence" value="ECO:0007669"/>
    <property type="project" value="UniProtKB-KW"/>
</dbReference>
<dbReference type="Pfam" id="PF01656">
    <property type="entry name" value="CbiA"/>
    <property type="match status" value="1"/>
</dbReference>
<proteinExistence type="predicted"/>
<keyword evidence="3" id="KW-0411">Iron-sulfur</keyword>
<dbReference type="CDD" id="cd03110">
    <property type="entry name" value="SIMIBI_bact_arch"/>
    <property type="match status" value="1"/>
</dbReference>
<dbReference type="InterPro" id="IPR017896">
    <property type="entry name" value="4Fe4S_Fe-S-bd"/>
</dbReference>
<evidence type="ECO:0000256" key="1">
    <source>
        <dbReference type="ARBA" id="ARBA00022723"/>
    </source>
</evidence>
<name>A0A6C2UAC9_PONDE</name>
<dbReference type="GO" id="GO:0051536">
    <property type="term" value="F:iron-sulfur cluster binding"/>
    <property type="evidence" value="ECO:0007669"/>
    <property type="project" value="UniProtKB-KW"/>
</dbReference>
<dbReference type="InterPro" id="IPR002586">
    <property type="entry name" value="CobQ/CobB/MinD/ParA_Nub-bd_dom"/>
</dbReference>
<dbReference type="InterPro" id="IPR027417">
    <property type="entry name" value="P-loop_NTPase"/>
</dbReference>
<organism evidence="5 6">
    <name type="scientific">Pontiella desulfatans</name>
    <dbReference type="NCBI Taxonomy" id="2750659"/>
    <lineage>
        <taxon>Bacteria</taxon>
        <taxon>Pseudomonadati</taxon>
        <taxon>Kiritimatiellota</taxon>
        <taxon>Kiritimatiellia</taxon>
        <taxon>Kiritimatiellales</taxon>
        <taxon>Pontiellaceae</taxon>
        <taxon>Pontiella</taxon>
    </lineage>
</organism>
<keyword evidence="6" id="KW-1185">Reference proteome</keyword>
<evidence type="ECO:0000256" key="3">
    <source>
        <dbReference type="ARBA" id="ARBA00023014"/>
    </source>
</evidence>
<evidence type="ECO:0000259" key="4">
    <source>
        <dbReference type="PROSITE" id="PS51379"/>
    </source>
</evidence>
<evidence type="ECO:0000313" key="5">
    <source>
        <dbReference type="EMBL" id="VGO16813.1"/>
    </source>
</evidence>
<dbReference type="PROSITE" id="PS00198">
    <property type="entry name" value="4FE4S_FER_1"/>
    <property type="match status" value="1"/>
</dbReference>
<dbReference type="InterPro" id="IPR017900">
    <property type="entry name" value="4Fe4S_Fe_S_CS"/>
</dbReference>
<feature type="domain" description="4Fe-4S ferredoxin-type" evidence="4">
    <location>
        <begin position="59"/>
        <end position="83"/>
    </location>
</feature>
<dbReference type="SUPFAM" id="SSF52540">
    <property type="entry name" value="P-loop containing nucleoside triphosphate hydrolases"/>
    <property type="match status" value="1"/>
</dbReference>
<sequence length="284" mass="30278">MKELVIISGKGGTGKTSITASFAALAEFAVLADCDVDAADLHLVLSPNIQTSTTFTSGHAAEIRAADCTQCGLCEELCRFDAIRNFQVDPLSCEGCGACVEFCPVKAIDFPEQDCGEWHVSATRNGEMVHARMHPGAENSGKLVSLVRQEARKIAIRQNSAFLLVDGPPGIGCPVIASITGADAVLVVSEPTLSGEHDLKRVLELANHFKIPAMVCINKWDINAVMTQRIEQTARELGATPVGRIPYDPAVTTAQINARALVEDSDGEAARAVRETWSTVCSTI</sequence>
<dbReference type="RefSeq" id="WP_136082335.1">
    <property type="nucleotide sequence ID" value="NZ_CAAHFG010000004.1"/>
</dbReference>
<accession>A0A6C2UAC9</accession>
<dbReference type="PANTHER" id="PTHR43534">
    <property type="entry name" value="MIND SUPERFAMILY P-LOOP ATPASE CONTAINING AN INSERTED FERREDOXIN DOMAIN"/>
    <property type="match status" value="1"/>
</dbReference>
<evidence type="ECO:0000256" key="2">
    <source>
        <dbReference type="ARBA" id="ARBA00023004"/>
    </source>
</evidence>
<dbReference type="AlphaFoldDB" id="A0A6C2UAC9"/>
<dbReference type="PROSITE" id="PS51379">
    <property type="entry name" value="4FE4S_FER_2"/>
    <property type="match status" value="2"/>
</dbReference>
<dbReference type="Proteomes" id="UP000366872">
    <property type="component" value="Unassembled WGS sequence"/>
</dbReference>
<protein>
    <recommendedName>
        <fullName evidence="4">4Fe-4S ferredoxin-type domain-containing protein</fullName>
    </recommendedName>
</protein>